<dbReference type="GO" id="GO:0030151">
    <property type="term" value="F:molybdenum ion binding"/>
    <property type="evidence" value="ECO:0007669"/>
    <property type="project" value="InterPro"/>
</dbReference>
<keyword evidence="1" id="KW-1133">Transmembrane helix</keyword>
<dbReference type="GO" id="GO:0030170">
    <property type="term" value="F:pyridoxal phosphate binding"/>
    <property type="evidence" value="ECO:0007669"/>
    <property type="project" value="InterPro"/>
</dbReference>
<dbReference type="SUPFAM" id="SSF141673">
    <property type="entry name" value="MOSC N-terminal domain-like"/>
    <property type="match status" value="1"/>
</dbReference>
<evidence type="ECO:0000313" key="3">
    <source>
        <dbReference type="EMBL" id="PCH34340.1"/>
    </source>
</evidence>
<dbReference type="Pfam" id="PF03473">
    <property type="entry name" value="MOSC"/>
    <property type="match status" value="1"/>
</dbReference>
<dbReference type="InterPro" id="IPR005303">
    <property type="entry name" value="MOCOS_middle"/>
</dbReference>
<dbReference type="STRING" id="742152.A0A2H3IWH2"/>
<evidence type="ECO:0000313" key="4">
    <source>
        <dbReference type="Proteomes" id="UP000218811"/>
    </source>
</evidence>
<keyword evidence="1" id="KW-0472">Membrane</keyword>
<dbReference type="InterPro" id="IPR005302">
    <property type="entry name" value="MoCF_Sase_C"/>
</dbReference>
<sequence>MDMASRLLVAGHVNSPALYWITGAILLTSWLYFSRGLSLKRRALADQRTKTPFRIGNVRVAKLSVYPIKSCRGCSVEELHYTPESFENDRKWGIIDAETHAILTARQVAKIVLITPQLRTDLSSLYGGELAISFPEGSECEAFSVPISPTPDILAGWEIITDAMINKQFQVDGYICRSLTAPADIPSTILSKYIGRSVHLLMKGPDPRACPPTGAFPELKASTKYQDGYPVHVASEESIIDFDSNVKKHAKEGENSRIGGLNYEHWSKAAVDIERFRPNIVFKGAGKPFAEDFWRQIVIGSEDNPASTMTLISKCARCMLPNVDPETGVRDAAVPFMILTKHRTKKDIYNPKKPCFGCYGMFGGSGTVRLGDPITVKEWADSDGV</sequence>
<dbReference type="Pfam" id="PF03476">
    <property type="entry name" value="MOSC_N"/>
    <property type="match status" value="1"/>
</dbReference>
<organism evidence="3 4">
    <name type="scientific">Wolfiporia cocos (strain MD-104)</name>
    <name type="common">Brown rot fungus</name>
    <dbReference type="NCBI Taxonomy" id="742152"/>
    <lineage>
        <taxon>Eukaryota</taxon>
        <taxon>Fungi</taxon>
        <taxon>Dikarya</taxon>
        <taxon>Basidiomycota</taxon>
        <taxon>Agaricomycotina</taxon>
        <taxon>Agaricomycetes</taxon>
        <taxon>Polyporales</taxon>
        <taxon>Phaeolaceae</taxon>
        <taxon>Wolfiporia</taxon>
    </lineage>
</organism>
<dbReference type="OrthoDB" id="17255at2759"/>
<dbReference type="PANTHER" id="PTHR14237:SF19">
    <property type="entry name" value="MITOCHONDRIAL AMIDOXIME REDUCING COMPONENT 1"/>
    <property type="match status" value="1"/>
</dbReference>
<keyword evidence="1" id="KW-0812">Transmembrane</keyword>
<feature type="transmembrane region" description="Helical" evidence="1">
    <location>
        <begin position="17"/>
        <end position="33"/>
    </location>
</feature>
<reference evidence="3 4" key="1">
    <citation type="journal article" date="2012" name="Science">
        <title>The Paleozoic origin of enzymatic lignin decomposition reconstructed from 31 fungal genomes.</title>
        <authorList>
            <person name="Floudas D."/>
            <person name="Binder M."/>
            <person name="Riley R."/>
            <person name="Barry K."/>
            <person name="Blanchette R.A."/>
            <person name="Henrissat B."/>
            <person name="Martinez A.T."/>
            <person name="Otillar R."/>
            <person name="Spatafora J.W."/>
            <person name="Yadav J.S."/>
            <person name="Aerts A."/>
            <person name="Benoit I."/>
            <person name="Boyd A."/>
            <person name="Carlson A."/>
            <person name="Copeland A."/>
            <person name="Coutinho P.M."/>
            <person name="de Vries R.P."/>
            <person name="Ferreira P."/>
            <person name="Findley K."/>
            <person name="Foster B."/>
            <person name="Gaskell J."/>
            <person name="Glotzer D."/>
            <person name="Gorecki P."/>
            <person name="Heitman J."/>
            <person name="Hesse C."/>
            <person name="Hori C."/>
            <person name="Igarashi K."/>
            <person name="Jurgens J.A."/>
            <person name="Kallen N."/>
            <person name="Kersten P."/>
            <person name="Kohler A."/>
            <person name="Kuees U."/>
            <person name="Kumar T.K.A."/>
            <person name="Kuo A."/>
            <person name="LaButti K."/>
            <person name="Larrondo L.F."/>
            <person name="Lindquist E."/>
            <person name="Ling A."/>
            <person name="Lombard V."/>
            <person name="Lucas S."/>
            <person name="Lundell T."/>
            <person name="Martin R."/>
            <person name="McLaughlin D.J."/>
            <person name="Morgenstern I."/>
            <person name="Morin E."/>
            <person name="Murat C."/>
            <person name="Nagy L.G."/>
            <person name="Nolan M."/>
            <person name="Ohm R.A."/>
            <person name="Patyshakuliyeva A."/>
            <person name="Rokas A."/>
            <person name="Ruiz-Duenas F.J."/>
            <person name="Sabat G."/>
            <person name="Salamov A."/>
            <person name="Samejima M."/>
            <person name="Schmutz J."/>
            <person name="Slot J.C."/>
            <person name="St John F."/>
            <person name="Stenlid J."/>
            <person name="Sun H."/>
            <person name="Sun S."/>
            <person name="Syed K."/>
            <person name="Tsang A."/>
            <person name="Wiebenga A."/>
            <person name="Young D."/>
            <person name="Pisabarro A."/>
            <person name="Eastwood D.C."/>
            <person name="Martin F."/>
            <person name="Cullen D."/>
            <person name="Grigoriev I.V."/>
            <person name="Hibbett D.S."/>
        </authorList>
    </citation>
    <scope>NUCLEOTIDE SEQUENCE [LARGE SCALE GENOMIC DNA]</scope>
    <source>
        <strain evidence="3 4">MD-104</strain>
    </source>
</reference>
<dbReference type="Proteomes" id="UP000218811">
    <property type="component" value="Unassembled WGS sequence"/>
</dbReference>
<name>A0A2H3IWH2_WOLCO</name>
<dbReference type="EMBL" id="KB467831">
    <property type="protein sequence ID" value="PCH34340.1"/>
    <property type="molecule type" value="Genomic_DNA"/>
</dbReference>
<dbReference type="PANTHER" id="PTHR14237">
    <property type="entry name" value="MOLYBDOPTERIN COFACTOR SULFURASE MOSC"/>
    <property type="match status" value="1"/>
</dbReference>
<dbReference type="PROSITE" id="PS51340">
    <property type="entry name" value="MOSC"/>
    <property type="match status" value="1"/>
</dbReference>
<accession>A0A2H3IWH2</accession>
<dbReference type="InterPro" id="IPR011037">
    <property type="entry name" value="Pyrv_Knase-like_insert_dom_sf"/>
</dbReference>
<keyword evidence="4" id="KW-1185">Reference proteome</keyword>
<dbReference type="GO" id="GO:0003824">
    <property type="term" value="F:catalytic activity"/>
    <property type="evidence" value="ECO:0007669"/>
    <property type="project" value="InterPro"/>
</dbReference>
<dbReference type="OMA" id="ARQYPQM"/>
<evidence type="ECO:0000259" key="2">
    <source>
        <dbReference type="PROSITE" id="PS51340"/>
    </source>
</evidence>
<evidence type="ECO:0000256" key="1">
    <source>
        <dbReference type="SAM" id="Phobius"/>
    </source>
</evidence>
<dbReference type="AlphaFoldDB" id="A0A2H3IWH2"/>
<dbReference type="SUPFAM" id="SSF50800">
    <property type="entry name" value="PK beta-barrel domain-like"/>
    <property type="match status" value="1"/>
</dbReference>
<feature type="domain" description="MOSC" evidence="2">
    <location>
        <begin position="195"/>
        <end position="377"/>
    </location>
</feature>
<protein>
    <recommendedName>
        <fullName evidence="2">MOSC domain-containing protein</fullName>
    </recommendedName>
</protein>
<proteinExistence type="predicted"/>
<gene>
    <name evidence="3" type="ORF">WOLCODRAFT_135652</name>
</gene>